<name>A0A0B6ZSA0_9EUPU</name>
<dbReference type="AlphaFoldDB" id="A0A0B6ZSA0"/>
<proteinExistence type="predicted"/>
<protein>
    <submittedName>
        <fullName evidence="1">Uncharacterized protein</fullName>
    </submittedName>
</protein>
<sequence length="52" mass="5679">KAEGFTSLSQVSPYVSIVVGRNSMPSTENVAQCTNLVASSNNHRDLMEKLHM</sequence>
<organism evidence="1">
    <name type="scientific">Arion vulgaris</name>
    <dbReference type="NCBI Taxonomy" id="1028688"/>
    <lineage>
        <taxon>Eukaryota</taxon>
        <taxon>Metazoa</taxon>
        <taxon>Spiralia</taxon>
        <taxon>Lophotrochozoa</taxon>
        <taxon>Mollusca</taxon>
        <taxon>Gastropoda</taxon>
        <taxon>Heterobranchia</taxon>
        <taxon>Euthyneura</taxon>
        <taxon>Panpulmonata</taxon>
        <taxon>Eupulmonata</taxon>
        <taxon>Stylommatophora</taxon>
        <taxon>Helicina</taxon>
        <taxon>Arionoidea</taxon>
        <taxon>Arionidae</taxon>
        <taxon>Arion</taxon>
    </lineage>
</organism>
<evidence type="ECO:0000313" key="1">
    <source>
        <dbReference type="EMBL" id="CEK70711.1"/>
    </source>
</evidence>
<feature type="non-terminal residue" evidence="1">
    <location>
        <position position="1"/>
    </location>
</feature>
<gene>
    <name evidence="1" type="primary">ORF75330</name>
</gene>
<accession>A0A0B6ZSA0</accession>
<reference evidence="1" key="1">
    <citation type="submission" date="2014-12" db="EMBL/GenBank/DDBJ databases">
        <title>Insight into the proteome of Arion vulgaris.</title>
        <authorList>
            <person name="Aradska J."/>
            <person name="Bulat T."/>
            <person name="Smidak R."/>
            <person name="Sarate P."/>
            <person name="Gangsoo J."/>
            <person name="Sialana F."/>
            <person name="Bilban M."/>
            <person name="Lubec G."/>
        </authorList>
    </citation>
    <scope>NUCLEOTIDE SEQUENCE</scope>
    <source>
        <tissue evidence="1">Skin</tissue>
    </source>
</reference>
<dbReference type="EMBL" id="HACG01023846">
    <property type="protein sequence ID" value="CEK70711.1"/>
    <property type="molecule type" value="Transcribed_RNA"/>
</dbReference>